<evidence type="ECO:0000313" key="3">
    <source>
        <dbReference type="EMBL" id="AZQ75988.1"/>
    </source>
</evidence>
<evidence type="ECO:0000259" key="2">
    <source>
        <dbReference type="Pfam" id="PF01370"/>
    </source>
</evidence>
<name>A0A3S9PUI5_9ACTO</name>
<protein>
    <submittedName>
        <fullName evidence="3">NAD-dependent epimerase/dehydratase family protein</fullName>
    </submittedName>
</protein>
<reference evidence="3 4" key="1">
    <citation type="submission" date="2018-12" db="EMBL/GenBank/DDBJ databases">
        <title>Complete genome sequence of Flaviflexus sp. H23T48.</title>
        <authorList>
            <person name="Bae J.-W."/>
            <person name="Lee J.-Y."/>
        </authorList>
    </citation>
    <scope>NUCLEOTIDE SEQUENCE [LARGE SCALE GENOMIC DNA]</scope>
    <source>
        <strain evidence="3 4">H23T48</strain>
    </source>
</reference>
<feature type="domain" description="NAD-dependent epimerase/dehydratase" evidence="2">
    <location>
        <begin position="5"/>
        <end position="232"/>
    </location>
</feature>
<dbReference type="Proteomes" id="UP000280344">
    <property type="component" value="Chromosome"/>
</dbReference>
<dbReference type="Gene3D" id="3.40.50.720">
    <property type="entry name" value="NAD(P)-binding Rossmann-like Domain"/>
    <property type="match status" value="1"/>
</dbReference>
<accession>A0A3S9PUI5</accession>
<gene>
    <name evidence="3" type="ORF">EJ997_00255</name>
</gene>
<organism evidence="3 4">
    <name type="scientific">Flaviflexus ciconiae</name>
    <dbReference type="NCBI Taxonomy" id="2496867"/>
    <lineage>
        <taxon>Bacteria</taxon>
        <taxon>Bacillati</taxon>
        <taxon>Actinomycetota</taxon>
        <taxon>Actinomycetes</taxon>
        <taxon>Actinomycetales</taxon>
        <taxon>Actinomycetaceae</taxon>
        <taxon>Flaviflexus</taxon>
    </lineage>
</organism>
<dbReference type="OrthoDB" id="9801785at2"/>
<proteinExistence type="inferred from homology"/>
<dbReference type="InterPro" id="IPR001509">
    <property type="entry name" value="Epimerase_deHydtase"/>
</dbReference>
<dbReference type="PANTHER" id="PTHR43000">
    <property type="entry name" value="DTDP-D-GLUCOSE 4,6-DEHYDRATASE-RELATED"/>
    <property type="match status" value="1"/>
</dbReference>
<evidence type="ECO:0000313" key="4">
    <source>
        <dbReference type="Proteomes" id="UP000280344"/>
    </source>
</evidence>
<dbReference type="RefSeq" id="WP_126702798.1">
    <property type="nucleotide sequence ID" value="NZ_CP034593.1"/>
</dbReference>
<dbReference type="SUPFAM" id="SSF51735">
    <property type="entry name" value="NAD(P)-binding Rossmann-fold domains"/>
    <property type="match status" value="1"/>
</dbReference>
<dbReference type="EMBL" id="CP034593">
    <property type="protein sequence ID" value="AZQ75988.1"/>
    <property type="molecule type" value="Genomic_DNA"/>
</dbReference>
<evidence type="ECO:0000256" key="1">
    <source>
        <dbReference type="ARBA" id="ARBA00007637"/>
    </source>
</evidence>
<dbReference type="Pfam" id="PF01370">
    <property type="entry name" value="Epimerase"/>
    <property type="match status" value="1"/>
</dbReference>
<comment type="similarity">
    <text evidence="1">Belongs to the NAD(P)-dependent epimerase/dehydratase family.</text>
</comment>
<sequence>MRIGIVGANGFIGSALTAAVQKAGHSAVPFTRANPISGGNRYRPVSAGADQNRVAGEDAARAGAGDLDAVVWAATSSTPATIAADPGTGETELKEFEETCAALARGGDTRFILLSSGGTVYGHGHPPHREDDALSPTNDYGKFKVRMEEVCRSIFPDSTILRISNVYGPGQRARGGQGVLGHWMKALRNGGTPVIYGDPTVARDYVYIADCACAIVAATETPSASGQTINIGSGEPTSLEALAGVLAGVTGIDTAPQILEGRPYDNRSTWLATTRARDLLGWSATTPLTEGVRAMWEWRDER</sequence>
<keyword evidence="4" id="KW-1185">Reference proteome</keyword>
<dbReference type="InterPro" id="IPR036291">
    <property type="entry name" value="NAD(P)-bd_dom_sf"/>
</dbReference>
<dbReference type="KEGG" id="flh:EJ997_00255"/>
<dbReference type="AlphaFoldDB" id="A0A3S9PUI5"/>